<dbReference type="Pfam" id="PF07627">
    <property type="entry name" value="PSCyt3"/>
    <property type="match status" value="1"/>
</dbReference>
<dbReference type="InterPro" id="IPR011478">
    <property type="entry name" value="DUF1585"/>
</dbReference>
<name>A0A517Y8P1_9BACT</name>
<protein>
    <submittedName>
        <fullName evidence="7">Uncharacterized protein</fullName>
    </submittedName>
</protein>
<reference evidence="7 8" key="1">
    <citation type="submission" date="2019-02" db="EMBL/GenBank/DDBJ databases">
        <title>Deep-cultivation of Planctomycetes and their phenomic and genomic characterization uncovers novel biology.</title>
        <authorList>
            <person name="Wiegand S."/>
            <person name="Jogler M."/>
            <person name="Boedeker C."/>
            <person name="Pinto D."/>
            <person name="Vollmers J."/>
            <person name="Rivas-Marin E."/>
            <person name="Kohn T."/>
            <person name="Peeters S.H."/>
            <person name="Heuer A."/>
            <person name="Rast P."/>
            <person name="Oberbeckmann S."/>
            <person name="Bunk B."/>
            <person name="Jeske O."/>
            <person name="Meyerdierks A."/>
            <person name="Storesund J.E."/>
            <person name="Kallscheuer N."/>
            <person name="Luecker S."/>
            <person name="Lage O.M."/>
            <person name="Pohl T."/>
            <person name="Merkel B.J."/>
            <person name="Hornburger P."/>
            <person name="Mueller R.-W."/>
            <person name="Bruemmer F."/>
            <person name="Labrenz M."/>
            <person name="Spormann A.M."/>
            <person name="Op den Camp H."/>
            <person name="Overmann J."/>
            <person name="Amann R."/>
            <person name="Jetten M.S.M."/>
            <person name="Mascher T."/>
            <person name="Medema M.H."/>
            <person name="Devos D.P."/>
            <person name="Kaster A.-K."/>
            <person name="Ovreas L."/>
            <person name="Rohde M."/>
            <person name="Galperin M.Y."/>
            <person name="Jogler C."/>
        </authorList>
    </citation>
    <scope>NUCLEOTIDE SEQUENCE [LARGE SCALE GENOMIC DNA]</scope>
    <source>
        <strain evidence="7 8">ETA_A8</strain>
    </source>
</reference>
<feature type="domain" description="DUF1588" evidence="4">
    <location>
        <begin position="513"/>
        <end position="608"/>
    </location>
</feature>
<dbReference type="EMBL" id="CP036274">
    <property type="protein sequence ID" value="QDU26571.1"/>
    <property type="molecule type" value="Genomic_DNA"/>
</dbReference>
<keyword evidence="8" id="KW-1185">Reference proteome</keyword>
<dbReference type="KEGG" id="aagg:ETAA8_16510"/>
<feature type="region of interest" description="Disordered" evidence="1">
    <location>
        <begin position="726"/>
        <end position="745"/>
    </location>
</feature>
<dbReference type="Proteomes" id="UP000315017">
    <property type="component" value="Chromosome"/>
</dbReference>
<accession>A0A517Y8P1</accession>
<evidence type="ECO:0000256" key="2">
    <source>
        <dbReference type="SAM" id="SignalP"/>
    </source>
</evidence>
<dbReference type="Pfam" id="PF07635">
    <property type="entry name" value="PSCyt1"/>
    <property type="match status" value="1"/>
</dbReference>
<feature type="signal peptide" evidence="2">
    <location>
        <begin position="1"/>
        <end position="27"/>
    </location>
</feature>
<gene>
    <name evidence="7" type="ORF">ETAA8_16510</name>
</gene>
<feature type="domain" description="DUF1585" evidence="3">
    <location>
        <begin position="654"/>
        <end position="722"/>
    </location>
</feature>
<evidence type="ECO:0000313" key="8">
    <source>
        <dbReference type="Proteomes" id="UP000315017"/>
    </source>
</evidence>
<evidence type="ECO:0000259" key="5">
    <source>
        <dbReference type="Pfam" id="PF07631"/>
    </source>
</evidence>
<keyword evidence="2" id="KW-0732">Signal</keyword>
<dbReference type="Pfam" id="PF07631">
    <property type="entry name" value="PSD4"/>
    <property type="match status" value="1"/>
</dbReference>
<feature type="domain" description="Cytochrome C Planctomycete-type" evidence="6">
    <location>
        <begin position="54"/>
        <end position="101"/>
    </location>
</feature>
<organism evidence="7 8">
    <name type="scientific">Anatilimnocola aggregata</name>
    <dbReference type="NCBI Taxonomy" id="2528021"/>
    <lineage>
        <taxon>Bacteria</taxon>
        <taxon>Pseudomonadati</taxon>
        <taxon>Planctomycetota</taxon>
        <taxon>Planctomycetia</taxon>
        <taxon>Pirellulales</taxon>
        <taxon>Pirellulaceae</taxon>
        <taxon>Anatilimnocola</taxon>
    </lineage>
</organism>
<feature type="chain" id="PRO_5021792022" evidence="2">
    <location>
        <begin position="28"/>
        <end position="745"/>
    </location>
</feature>
<dbReference type="InterPro" id="IPR013039">
    <property type="entry name" value="DUF1588"/>
</dbReference>
<sequence length="745" mass="82365" precursor="true">MQPASDFVLRISGCLLLLALPFRLASAAELKFTNADESRAEFERSVQPFLVKHCVKCHGAKDPEGELDLTTLDPDMKASTSGARWATIVEKLTKGEMPPKEKPRPDAVGLAATIGWAHAESKRANRNFTRRAAYENGNIIPNSVLFDPKNIPPFDGASRVRRVSPEIYGAFLKDAAKRPGANQPFSPVGGTTFKDMGDPTIDEPVTATLFQNALLIVEGQTIHTVENGKIVKWNGARELQPLFDPQVAPTDAQLETAITFQFKQILKRPPTDREREKFVALLKKNMYEAGHVVGARYALATVLMLPEAVFRMEVGSGQPDEKGRLRLAPREIAYAIAYALTDKGPDSQLLAAAATGGLDTDEGVAQQVQRLLDDAKTDKPRILRFFREYFGYDKATDVFKEANGGGTAVDHPGHEPQVLVEDTDRLVQYVLDQDRDVLRELLTTNKSFVAYKSAAEAKKKVAEARAKFEADLKKDPVKNAGKVFKPQQKLIYESYGLADFPVEQPVDLPADQRAGILTQPSWLVANSTTFDNHAIHRGKWIRERLLGNVVPDIPITVDAQLPIAPEKTLRERMAVTKQEYCWKCHQLMNDLAYPFEQYDHFGRFRTAEQVLDPDATEKNVDKKGKSLGQMMRGAPLNVSGLVAHVGDPSLEGPVNGPVELMKRLASSERVEQVFVRHAFRYWLGRNESPGDAASLQAAHQAYQESDGSMKALITALLTSESFLHRVPASPEPNAAPKAELKKSSS</sequence>
<evidence type="ECO:0000313" key="7">
    <source>
        <dbReference type="EMBL" id="QDU26571.1"/>
    </source>
</evidence>
<dbReference type="InterPro" id="IPR011429">
    <property type="entry name" value="Cyt_c_Planctomycete-type"/>
</dbReference>
<evidence type="ECO:0000259" key="3">
    <source>
        <dbReference type="Pfam" id="PF07624"/>
    </source>
</evidence>
<feature type="domain" description="DUF1592" evidence="5">
    <location>
        <begin position="327"/>
        <end position="452"/>
    </location>
</feature>
<evidence type="ECO:0000256" key="1">
    <source>
        <dbReference type="SAM" id="MobiDB-lite"/>
    </source>
</evidence>
<evidence type="ECO:0000259" key="6">
    <source>
        <dbReference type="Pfam" id="PF07635"/>
    </source>
</evidence>
<dbReference type="InterPro" id="IPR013042">
    <property type="entry name" value="DUF1592"/>
</dbReference>
<dbReference type="Pfam" id="PF07624">
    <property type="entry name" value="PSD2"/>
    <property type="match status" value="1"/>
</dbReference>
<proteinExistence type="predicted"/>
<dbReference type="RefSeq" id="WP_238397790.1">
    <property type="nucleotide sequence ID" value="NZ_CP036274.1"/>
</dbReference>
<dbReference type="AlphaFoldDB" id="A0A517Y8P1"/>
<evidence type="ECO:0000259" key="4">
    <source>
        <dbReference type="Pfam" id="PF07627"/>
    </source>
</evidence>